<feature type="compositionally biased region" description="Polar residues" evidence="7">
    <location>
        <begin position="2332"/>
        <end position="2344"/>
    </location>
</feature>
<evidence type="ECO:0000256" key="7">
    <source>
        <dbReference type="SAM" id="MobiDB-lite"/>
    </source>
</evidence>
<dbReference type="GO" id="GO:0019903">
    <property type="term" value="F:protein phosphatase binding"/>
    <property type="evidence" value="ECO:0007669"/>
    <property type="project" value="TreeGrafter"/>
</dbReference>
<feature type="repeat" description="ANK" evidence="5">
    <location>
        <begin position="1139"/>
        <end position="1168"/>
    </location>
</feature>
<dbReference type="EMBL" id="CACVKT020000572">
    <property type="protein sequence ID" value="CAC5360779.1"/>
    <property type="molecule type" value="Genomic_DNA"/>
</dbReference>
<reference evidence="9 10" key="1">
    <citation type="submission" date="2020-06" db="EMBL/GenBank/DDBJ databases">
        <authorList>
            <person name="Li R."/>
            <person name="Bekaert M."/>
        </authorList>
    </citation>
    <scope>NUCLEOTIDE SEQUENCE [LARGE SCALE GENOMIC DNA]</scope>
    <source>
        <strain evidence="10">wild</strain>
    </source>
</reference>
<dbReference type="GO" id="GO:0048471">
    <property type="term" value="C:perinuclear region of cytoplasm"/>
    <property type="evidence" value="ECO:0007669"/>
    <property type="project" value="TreeGrafter"/>
</dbReference>
<dbReference type="OrthoDB" id="6108017at2759"/>
<dbReference type="PROSITE" id="PS51456">
    <property type="entry name" value="MYOSIN_MOTOR"/>
    <property type="match status" value="1"/>
</dbReference>
<dbReference type="GO" id="GO:2000134">
    <property type="term" value="P:negative regulation of G1/S transition of mitotic cell cycle"/>
    <property type="evidence" value="ECO:0007669"/>
    <property type="project" value="TreeGrafter"/>
</dbReference>
<dbReference type="PROSITE" id="PS50297">
    <property type="entry name" value="ANK_REP_REGION"/>
    <property type="match status" value="4"/>
</dbReference>
<feature type="region of interest" description="Actin-binding" evidence="6">
    <location>
        <begin position="1909"/>
        <end position="1931"/>
    </location>
</feature>
<evidence type="ECO:0000256" key="6">
    <source>
        <dbReference type="PROSITE-ProRule" id="PRU00782"/>
    </source>
</evidence>
<feature type="compositionally biased region" description="Polar residues" evidence="7">
    <location>
        <begin position="2444"/>
        <end position="2460"/>
    </location>
</feature>
<feature type="compositionally biased region" description="Polar residues" evidence="7">
    <location>
        <begin position="2663"/>
        <end position="2673"/>
    </location>
</feature>
<feature type="compositionally biased region" description="Polar residues" evidence="7">
    <location>
        <begin position="2470"/>
        <end position="2488"/>
    </location>
</feature>
<dbReference type="Gene3D" id="1.10.10.820">
    <property type="match status" value="1"/>
</dbReference>
<dbReference type="Gene3D" id="1.20.5.4820">
    <property type="match status" value="1"/>
</dbReference>
<feature type="region of interest" description="Disordered" evidence="7">
    <location>
        <begin position="1848"/>
        <end position="1868"/>
    </location>
</feature>
<dbReference type="InterPro" id="IPR036770">
    <property type="entry name" value="Ankyrin_rpt-contain_sf"/>
</dbReference>
<dbReference type="InterPro" id="IPR002110">
    <property type="entry name" value="Ankyrin_rpt"/>
</dbReference>
<dbReference type="PRINTS" id="PR00193">
    <property type="entry name" value="MYOSINHEAVY"/>
</dbReference>
<evidence type="ECO:0000256" key="4">
    <source>
        <dbReference type="ARBA" id="ARBA00023175"/>
    </source>
</evidence>
<dbReference type="Proteomes" id="UP000507470">
    <property type="component" value="Unassembled WGS sequence"/>
</dbReference>
<sequence length="2682" mass="302593">MGAFHTACAFIVVIGKRFGDAGLGDLLLESGVIGSGSLTGVFEGKHYNRALRLHKIVFEAFERLRWEAFGSWLNSNDENEFLDPNFQASVLSILAQIRRNLTADNFKTLLMSPYVGKLFEAFSVYCNVSEGPMKSFWNSYIEMVELLLLFTRATREGNWELHLACAEKMLPWFFAYDSQNYSRYMSFYLLHMQNLPNTHPDAHIYLSSGGFCVQRSSHGFSRSTVDQTIEQTLNRDTKTRGGIVGFSLNKGSVKRWLLNAHERASISSKCRDLAGMVNPETSAQKELGKTRMKRDETDVLKLVQTLQSWTNPFETSEQLSGLSSGTVVSSELLCDLLNAYEKGKLASENFITERLIQKSTDIFKPIKRQSLLTFSTKEIKGKQLMADKNNTLKADRNLFGRLLVIAQTRQLDMREVLQFELGPLPWSLANVDGTPVKTNKSVLAGLLEKGVEQMQAIPEESMWIFDGMAVIQSITRIPISKRAPRIDFVTDQYPTISIKNLERDRRSLGGQIITIISRPSQSCPRQWKKFLSVGRNKVALVEFFVSEWSKQSYKFTLEGIDLFVSHGSMCNKIYVENEIVKSVECTELLSKQEESYTKMFLHAKHAADKGYDSIVIKSSDTDVEVLACYFQNCISSNIIILTGTSSKCRLLNVQSMCAKLGENVCRALPGFHAFTGCDSVSALSGKGKSKAFGVLTRSVEFSEGLSRLGETFEEVGEELSKTLERFLCAIYGYEINNIDELRFRIFCNAKNIHCHLLPPTKDTMLKHMKRANFQAKIWKSALEHNTVPSPNNHDQPPALDALLILISCSCKAGCANKRCSCVRQALSCTDGCKCSNACSNKDYQIVDIANDDDEDDGDDDDDKSVDAVNARNSLLNLKEMEFDKSVLEKLSAHERLKINRQLRQKQIESYLRFVRDLKERDGGSVKKPCKPNRKNTRPFFPEDLLLQDAVENFDDKEVTRSLQHGSNHNFRTGNGTSLLHKCASDDNAVTAAILINHGADINIQDDDWWTPLHAACSCDSVDMVQLLLNNGADISLVDVDGFFAGDHCQDGSECQQIINNYMETHGLDASRKKEIQLSTPRQMYKDVHDQLSNGGSPNKLNENKVSLLHIACANGYKKVIKLLMKHGADMNIKDNLCWTPLHVASRFNQLETVKTLIKQKADLNALDNEGNKPSAIAGSNEIKALLLKRERKTNRDSAPSELDVEDDDDEEDEDDGLQGGEIIRINSKTVKPRHSSVGKMDSLLEGRQYISVIGSNFGGQKNITEQTYGRVNIEDKSFFEERDVKQDDSDEEEIYVSKIWKTAGITKIQLPKVRETDNLKNLSDISEESVLSHIEKRYKDDQIYTKIGDVLLAVNPFKELSVYAKQVSTQYHKTGDLTSLPPHLYSTAEEAYGLMVKDKTSQCCVISGESGAGKSETCKLLVQHLARVTGSEEANLNSKINQVNPLLEAFGNAQTMINDNSSRFAKFIELMFSQQEKLVGAKLTEFLLEKSRVVYQNEGERNFHIFYWMFSGLTPEEFNLFHLHSVNAHRYVRSRFEMTHLQNQENKEKFWDLKKCLGFIGFSADDIENLLLTLAAVIHIGDITFFPHSNTDAATIANESKIKEVSSMLDVSPEELSSALVAEYTTTRGEQIKKDRTVQQASDCRDALAKAIYSRLFSWIVNGINQLVEPTYYSIEQCNVGILDIFGFENFKVNSFEQICINLANEQMQNFTNEHLFNKEQQDCMLEGIQLVDLTYKNNQSILDTFMEKHTGVFAILDEESRFPKATDLSLAAKLHQGPGKKFSHVYKSPKDGGSTFTIVHFAGAVSYNLLGTLDKNRDTLPNSIMYTMKTSNSLLIKDLFQSKITRTGSLAPSARQQRSRRNTTKSPFEFFKKLRGGKTDKTKQPVKPMTASERKGPATMAYHFKCSLSELMIKVQSSTPHIIRCLKPNTTKEAMTFIPEYVLAQLRYTGISETIKIKKFGYPYRIKFHDFVSRYKALMLSCLPSHSMIPDIEKCKEIFKFCVISDGYQIISNDWIKTKVFMTDRAVCNVDKANDEILKKIVKSQSAVRRHKAIQIFKEKQAEFIKKQAEARARKQAEPTSNQVTEEILHTFDDLEDMIDNLYTDAISYRPYEGPLPDFPHNDAEMNGQLQYRGLPAPPHEAVIFEGDGMPPPCPREMYSQAGVYDVIPGDPHNQRRQKKPATPQRSPSTRLSSQSVQDDVFTDHPHSPRQHTSQQQFTHHPQQSNIAHQQQILRQQPASPKTKQKHMSHPDPSQSKPFSYFGSAGPAPLVHRHSEGQLQYRTERSPSDSNYEQVNNYHNGQTRTGYEHMSPSYYREPQMGGGIGHHSGSPVLQRQSSLTRKASLSPVMSRRHESPKTSNQRASGQRGPPSFPAPTAPGYVRPVSPPLPPHPVGYDQPPPPPPIEKIPGHQSVTSFELGRKKRQSGETDINRNQVQDPHLQYPRQQSTEGYSPLQSQQGYYPGHHTDPYSPTHQQHNTGLVYQQQQPYGAGSPQQQQYYNQQQQQYNQQQQQYIQQQQQHIQQQQYTQQQMSSQVPYTPPVQPVSGGGLADQLIKVKLKSKSVSEGSEEKKAGELAAELGKVKLKPAKPKENMSPPPEKKEESPAGFLTKLKPTGAKPWEKDNSPEQIPQQEVVIEEQFDEDYFPPPPPDLEELSSPEPVNGFQTTPTSSKPQQKKGILYV</sequence>
<feature type="compositionally biased region" description="Polar residues" evidence="7">
    <location>
        <begin position="2212"/>
        <end position="2243"/>
    </location>
</feature>
<accession>A0A6J8A4Y7</accession>
<keyword evidence="2 6" id="KW-0067">ATP-binding</keyword>
<dbReference type="PROSITE" id="PS50088">
    <property type="entry name" value="ANK_REPEAT"/>
    <property type="match status" value="4"/>
</dbReference>
<dbReference type="Pfam" id="PF00063">
    <property type="entry name" value="Myosin_head"/>
    <property type="match status" value="1"/>
</dbReference>
<evidence type="ECO:0000256" key="1">
    <source>
        <dbReference type="ARBA" id="ARBA00022741"/>
    </source>
</evidence>
<feature type="domain" description="Myosin motor" evidence="8">
    <location>
        <begin position="1314"/>
        <end position="2036"/>
    </location>
</feature>
<dbReference type="GO" id="GO:0005524">
    <property type="term" value="F:ATP binding"/>
    <property type="evidence" value="ECO:0007669"/>
    <property type="project" value="UniProtKB-UniRule"/>
</dbReference>
<dbReference type="Gene3D" id="1.20.120.720">
    <property type="entry name" value="Myosin VI head, motor domain, U50 subdomain"/>
    <property type="match status" value="1"/>
</dbReference>
<dbReference type="InterPro" id="IPR052838">
    <property type="entry name" value="Myosin-XVI"/>
</dbReference>
<keyword evidence="5" id="KW-0040">ANK repeat</keyword>
<feature type="compositionally biased region" description="Polar residues" evidence="7">
    <location>
        <begin position="1848"/>
        <end position="1857"/>
    </location>
</feature>
<comment type="similarity">
    <text evidence="6">Belongs to the TRAFAC class myosin-kinesin ATPase superfamily. Myosin family.</text>
</comment>
<feature type="compositionally biased region" description="Low complexity" evidence="7">
    <location>
        <begin position="2495"/>
        <end position="2531"/>
    </location>
</feature>
<dbReference type="GO" id="GO:0048812">
    <property type="term" value="P:neuron projection morphogenesis"/>
    <property type="evidence" value="ECO:0007669"/>
    <property type="project" value="TreeGrafter"/>
</dbReference>
<protein>
    <submittedName>
        <fullName evidence="9">MYO16</fullName>
    </submittedName>
</protein>
<dbReference type="Gene3D" id="1.25.40.20">
    <property type="entry name" value="Ankyrin repeat-containing domain"/>
    <property type="match status" value="2"/>
</dbReference>
<feature type="compositionally biased region" description="Polar residues" evidence="7">
    <location>
        <begin position="2185"/>
        <end position="2199"/>
    </location>
</feature>
<feature type="compositionally biased region" description="Acidic residues" evidence="7">
    <location>
        <begin position="1202"/>
        <end position="1216"/>
    </location>
</feature>
<dbReference type="PANTHER" id="PTHR47335:SF1">
    <property type="entry name" value="UNCONVENTIONAL MYOSIN-XVI"/>
    <property type="match status" value="1"/>
</dbReference>
<proteinExistence type="inferred from homology"/>
<evidence type="ECO:0000313" key="10">
    <source>
        <dbReference type="Proteomes" id="UP000507470"/>
    </source>
</evidence>
<feature type="compositionally biased region" description="Polar residues" evidence="7">
    <location>
        <begin position="2289"/>
        <end position="2306"/>
    </location>
</feature>
<feature type="region of interest" description="Disordered" evidence="7">
    <location>
        <begin position="2166"/>
        <end position="2547"/>
    </location>
</feature>
<feature type="repeat" description="ANK" evidence="5">
    <location>
        <begin position="1007"/>
        <end position="1039"/>
    </location>
</feature>
<evidence type="ECO:0000256" key="3">
    <source>
        <dbReference type="ARBA" id="ARBA00023123"/>
    </source>
</evidence>
<dbReference type="GO" id="GO:0051015">
    <property type="term" value="F:actin filament binding"/>
    <property type="evidence" value="ECO:0007669"/>
    <property type="project" value="TreeGrafter"/>
</dbReference>
<organism evidence="9 10">
    <name type="scientific">Mytilus coruscus</name>
    <name type="common">Sea mussel</name>
    <dbReference type="NCBI Taxonomy" id="42192"/>
    <lineage>
        <taxon>Eukaryota</taxon>
        <taxon>Metazoa</taxon>
        <taxon>Spiralia</taxon>
        <taxon>Lophotrochozoa</taxon>
        <taxon>Mollusca</taxon>
        <taxon>Bivalvia</taxon>
        <taxon>Autobranchia</taxon>
        <taxon>Pteriomorphia</taxon>
        <taxon>Mytilida</taxon>
        <taxon>Mytiloidea</taxon>
        <taxon>Mytilidae</taxon>
        <taxon>Mytilinae</taxon>
        <taxon>Mytilus</taxon>
    </lineage>
</organism>
<keyword evidence="10" id="KW-1185">Reference proteome</keyword>
<feature type="region of interest" description="Disordered" evidence="7">
    <location>
        <begin position="2561"/>
        <end position="2682"/>
    </location>
</feature>
<dbReference type="SUPFAM" id="SSF48403">
    <property type="entry name" value="Ankyrin repeat"/>
    <property type="match status" value="1"/>
</dbReference>
<feature type="repeat" description="ANK" evidence="5">
    <location>
        <begin position="974"/>
        <end position="1006"/>
    </location>
</feature>
<dbReference type="CDD" id="cd00124">
    <property type="entry name" value="MYSc"/>
    <property type="match status" value="1"/>
</dbReference>
<feature type="binding site" evidence="6">
    <location>
        <begin position="1408"/>
        <end position="1415"/>
    </location>
    <ligand>
        <name>ATP</name>
        <dbReference type="ChEBI" id="CHEBI:30616"/>
    </ligand>
</feature>
<dbReference type="GO" id="GO:0003774">
    <property type="term" value="F:cytoskeletal motor activity"/>
    <property type="evidence" value="ECO:0007669"/>
    <property type="project" value="UniProtKB-UniRule"/>
</dbReference>
<evidence type="ECO:0000256" key="2">
    <source>
        <dbReference type="ARBA" id="ARBA00022840"/>
    </source>
</evidence>
<gene>
    <name evidence="9" type="ORF">MCOR_3144</name>
</gene>
<dbReference type="GO" id="GO:0043491">
    <property type="term" value="P:phosphatidylinositol 3-kinase/protein kinase B signal transduction"/>
    <property type="evidence" value="ECO:0007669"/>
    <property type="project" value="TreeGrafter"/>
</dbReference>
<dbReference type="GO" id="GO:0016459">
    <property type="term" value="C:myosin complex"/>
    <property type="evidence" value="ECO:0007669"/>
    <property type="project" value="UniProtKB-KW"/>
</dbReference>
<dbReference type="Pfam" id="PF12796">
    <property type="entry name" value="Ank_2"/>
    <property type="match status" value="2"/>
</dbReference>
<dbReference type="SMART" id="SM00248">
    <property type="entry name" value="ANK"/>
    <property type="match status" value="4"/>
</dbReference>
<dbReference type="GO" id="GO:0005654">
    <property type="term" value="C:nucleoplasm"/>
    <property type="evidence" value="ECO:0007669"/>
    <property type="project" value="TreeGrafter"/>
</dbReference>
<dbReference type="InterPro" id="IPR027417">
    <property type="entry name" value="P-loop_NTPase"/>
</dbReference>
<dbReference type="SMART" id="SM00242">
    <property type="entry name" value="MYSc"/>
    <property type="match status" value="1"/>
</dbReference>
<feature type="compositionally biased region" description="Pro residues" evidence="7">
    <location>
        <begin position="2385"/>
        <end position="2406"/>
    </location>
</feature>
<dbReference type="InterPro" id="IPR001609">
    <property type="entry name" value="Myosin_head_motor_dom-like"/>
</dbReference>
<dbReference type="InterPro" id="IPR036961">
    <property type="entry name" value="Kinesin_motor_dom_sf"/>
</dbReference>
<feature type="region of interest" description="Disordered" evidence="7">
    <location>
        <begin position="1193"/>
        <end position="1220"/>
    </location>
</feature>
<dbReference type="PANTHER" id="PTHR47335">
    <property type="entry name" value="UNCONVENTIONAL MYOSIN-XVI"/>
    <property type="match status" value="1"/>
</dbReference>
<keyword evidence="3 6" id="KW-0518">Myosin</keyword>
<dbReference type="SUPFAM" id="SSF52540">
    <property type="entry name" value="P-loop containing nucleoside triphosphate hydrolases"/>
    <property type="match status" value="1"/>
</dbReference>
<keyword evidence="1 6" id="KW-0547">Nucleotide-binding</keyword>
<dbReference type="Gene3D" id="1.20.58.530">
    <property type="match status" value="1"/>
</dbReference>
<dbReference type="Gene3D" id="3.40.850.10">
    <property type="entry name" value="Kinesin motor domain"/>
    <property type="match status" value="1"/>
</dbReference>
<name>A0A6J8A4Y7_MYTCO</name>
<evidence type="ECO:0000256" key="5">
    <source>
        <dbReference type="PROSITE-ProRule" id="PRU00023"/>
    </source>
</evidence>
<feature type="repeat" description="ANK" evidence="5">
    <location>
        <begin position="1103"/>
        <end position="1135"/>
    </location>
</feature>
<evidence type="ECO:0000313" key="9">
    <source>
        <dbReference type="EMBL" id="CAC5360779.1"/>
    </source>
</evidence>
<keyword evidence="4 6" id="KW-0505">Motor protein</keyword>
<feature type="compositionally biased region" description="Acidic residues" evidence="7">
    <location>
        <begin position="2635"/>
        <end position="2644"/>
    </location>
</feature>
<keyword evidence="6" id="KW-0009">Actin-binding</keyword>
<evidence type="ECO:0000259" key="8">
    <source>
        <dbReference type="PROSITE" id="PS51456"/>
    </source>
</evidence>